<protein>
    <recommendedName>
        <fullName evidence="8">MtN3 and saliva related transmembrane protein</fullName>
    </recommendedName>
</protein>
<keyword evidence="4 5" id="KW-0472">Membrane</keyword>
<evidence type="ECO:0000256" key="4">
    <source>
        <dbReference type="ARBA" id="ARBA00023136"/>
    </source>
</evidence>
<feature type="transmembrane region" description="Helical" evidence="5">
    <location>
        <begin position="64"/>
        <end position="85"/>
    </location>
</feature>
<evidence type="ECO:0000256" key="3">
    <source>
        <dbReference type="ARBA" id="ARBA00022989"/>
    </source>
</evidence>
<evidence type="ECO:0000256" key="1">
    <source>
        <dbReference type="ARBA" id="ARBA00004141"/>
    </source>
</evidence>
<evidence type="ECO:0000256" key="5">
    <source>
        <dbReference type="SAM" id="Phobius"/>
    </source>
</evidence>
<dbReference type="InterPro" id="IPR047662">
    <property type="entry name" value="SemiSWEET"/>
</dbReference>
<keyword evidence="3 5" id="KW-1133">Transmembrane helix</keyword>
<dbReference type="Gene3D" id="1.20.1280.290">
    <property type="match status" value="1"/>
</dbReference>
<dbReference type="EMBL" id="AP026708">
    <property type="protein sequence ID" value="BDQ33270.1"/>
    <property type="molecule type" value="Genomic_DNA"/>
</dbReference>
<name>A0ABN6RQT4_9BACT</name>
<evidence type="ECO:0000313" key="6">
    <source>
        <dbReference type="EMBL" id="BDQ33270.1"/>
    </source>
</evidence>
<keyword evidence="7" id="KW-1185">Reference proteome</keyword>
<evidence type="ECO:0000256" key="2">
    <source>
        <dbReference type="ARBA" id="ARBA00022692"/>
    </source>
</evidence>
<sequence length="99" mass="10997">MELDMLEMLGVVAGCCTTAAFMPQVIHTWRTKSVYDISLRMYSLFTFGVFLWLVYGISIGSFSIILANAVTLVLAFSILVMKIVYGRAPSEKGPGRRPK</sequence>
<accession>A0ABN6RQT4</accession>
<evidence type="ECO:0008006" key="8">
    <source>
        <dbReference type="Google" id="ProtNLM"/>
    </source>
</evidence>
<evidence type="ECO:0000313" key="7">
    <source>
        <dbReference type="Proteomes" id="UP001061361"/>
    </source>
</evidence>
<dbReference type="InterPro" id="IPR006603">
    <property type="entry name" value="PQ-loop_rpt"/>
</dbReference>
<keyword evidence="2 5" id="KW-0812">Transmembrane</keyword>
<gene>
    <name evidence="6" type="ORF">JCM14722_08120</name>
</gene>
<dbReference type="NCBIfam" id="NF037968">
    <property type="entry name" value="SemiSWEET_2"/>
    <property type="match status" value="1"/>
</dbReference>
<feature type="transmembrane region" description="Helical" evidence="5">
    <location>
        <begin position="6"/>
        <end position="27"/>
    </location>
</feature>
<dbReference type="RefSeq" id="WP_264983324.1">
    <property type="nucleotide sequence ID" value="NZ_AP026708.1"/>
</dbReference>
<proteinExistence type="predicted"/>
<dbReference type="Proteomes" id="UP001061361">
    <property type="component" value="Chromosome"/>
</dbReference>
<comment type="subcellular location">
    <subcellularLocation>
        <location evidence="1">Membrane</location>
        <topology evidence="1">Multi-pass membrane protein</topology>
    </subcellularLocation>
</comment>
<reference evidence="6" key="1">
    <citation type="submission" date="2022-08" db="EMBL/GenBank/DDBJ databases">
        <title>Genome Sequence of the sulphate-reducing bacterium, Pseudodesulfovibrio portus JCM14722.</title>
        <authorList>
            <person name="Kondo R."/>
            <person name="Kataoka T."/>
        </authorList>
    </citation>
    <scope>NUCLEOTIDE SEQUENCE</scope>
    <source>
        <strain evidence="6">JCM 14722</strain>
    </source>
</reference>
<dbReference type="Pfam" id="PF04193">
    <property type="entry name" value="PQ-loop"/>
    <property type="match status" value="1"/>
</dbReference>
<organism evidence="6 7">
    <name type="scientific">Pseudodesulfovibrio portus</name>
    <dbReference type="NCBI Taxonomy" id="231439"/>
    <lineage>
        <taxon>Bacteria</taxon>
        <taxon>Pseudomonadati</taxon>
        <taxon>Thermodesulfobacteriota</taxon>
        <taxon>Desulfovibrionia</taxon>
        <taxon>Desulfovibrionales</taxon>
        <taxon>Desulfovibrionaceae</taxon>
    </lineage>
</organism>
<feature type="transmembrane region" description="Helical" evidence="5">
    <location>
        <begin position="39"/>
        <end position="58"/>
    </location>
</feature>